<feature type="signal peptide" evidence="1">
    <location>
        <begin position="1"/>
        <end position="23"/>
    </location>
</feature>
<keyword evidence="3" id="KW-1185">Reference proteome</keyword>
<dbReference type="EMBL" id="AP013066">
    <property type="protein sequence ID" value="BAN34298.1"/>
    <property type="molecule type" value="Genomic_DNA"/>
</dbReference>
<dbReference type="AlphaFoldDB" id="S6AB43"/>
<dbReference type="KEGG" id="sdr:SCD_n00449"/>
<dbReference type="STRING" id="1163617.SCD_n00449"/>
<evidence type="ECO:0000256" key="1">
    <source>
        <dbReference type="SAM" id="SignalP"/>
    </source>
</evidence>
<proteinExistence type="predicted"/>
<name>S6AB43_SULDS</name>
<protein>
    <submittedName>
        <fullName evidence="2">Uncharacterized protein</fullName>
    </submittedName>
</protein>
<dbReference type="HOGENOM" id="CLU_3189865_0_0_4"/>
<evidence type="ECO:0000313" key="3">
    <source>
        <dbReference type="Proteomes" id="UP000015559"/>
    </source>
</evidence>
<feature type="chain" id="PRO_5004545850" evidence="1">
    <location>
        <begin position="24"/>
        <end position="46"/>
    </location>
</feature>
<organism evidence="2 3">
    <name type="scientific">Sulfuricella denitrificans (strain DSM 22764 / NBRC 105220 / skB26)</name>
    <dbReference type="NCBI Taxonomy" id="1163617"/>
    <lineage>
        <taxon>Bacteria</taxon>
        <taxon>Pseudomonadati</taxon>
        <taxon>Pseudomonadota</taxon>
        <taxon>Betaproteobacteria</taxon>
        <taxon>Nitrosomonadales</taxon>
        <taxon>Sulfuricellaceae</taxon>
        <taxon>Sulfuricella</taxon>
    </lineage>
</organism>
<gene>
    <name evidence="2" type="ORF">SCD_n00449</name>
</gene>
<reference evidence="2 3" key="1">
    <citation type="journal article" date="2012" name="Appl. Environ. Microbiol.">
        <title>Draft genome sequence of a psychrotolerant sulfur-oxidizing bacterium, Sulfuricella denitrificans skB26, and proteomic insights into cold adaptation.</title>
        <authorList>
            <person name="Watanabe T."/>
            <person name="Kojima H."/>
            <person name="Fukui M."/>
        </authorList>
    </citation>
    <scope>NUCLEOTIDE SEQUENCE [LARGE SCALE GENOMIC DNA]</scope>
    <source>
        <strain evidence="3">skB26</strain>
    </source>
</reference>
<evidence type="ECO:0000313" key="2">
    <source>
        <dbReference type="EMBL" id="BAN34298.1"/>
    </source>
</evidence>
<accession>S6AB43</accession>
<dbReference type="RefSeq" id="WP_009206756.1">
    <property type="nucleotide sequence ID" value="NC_022357.1"/>
</dbReference>
<keyword evidence="1" id="KW-0732">Signal</keyword>
<dbReference type="Proteomes" id="UP000015559">
    <property type="component" value="Chromosome"/>
</dbReference>
<sequence length="46" mass="4835">MKSKFARTLTVAFVGLAAPSAKSAYNDGLSCSDWSFNTPGCSAYVN</sequence>